<keyword evidence="7 8" id="KW-0472">Membrane</keyword>
<feature type="transmembrane region" description="Helical" evidence="8">
    <location>
        <begin position="202"/>
        <end position="221"/>
    </location>
</feature>
<feature type="transmembrane region" description="Helical" evidence="8">
    <location>
        <begin position="7"/>
        <end position="24"/>
    </location>
</feature>
<evidence type="ECO:0000256" key="1">
    <source>
        <dbReference type="ARBA" id="ARBA00004651"/>
    </source>
</evidence>
<proteinExistence type="predicted"/>
<evidence type="ECO:0000256" key="6">
    <source>
        <dbReference type="ARBA" id="ARBA00022989"/>
    </source>
</evidence>
<feature type="transmembrane region" description="Helical" evidence="8">
    <location>
        <begin position="165"/>
        <end position="190"/>
    </location>
</feature>
<dbReference type="Pfam" id="PF13231">
    <property type="entry name" value="PMT_2"/>
    <property type="match status" value="1"/>
</dbReference>
<keyword evidence="6 8" id="KW-1133">Transmembrane helix</keyword>
<evidence type="ECO:0000256" key="4">
    <source>
        <dbReference type="ARBA" id="ARBA00022679"/>
    </source>
</evidence>
<evidence type="ECO:0000256" key="8">
    <source>
        <dbReference type="SAM" id="Phobius"/>
    </source>
</evidence>
<sequence>MKESKYYFVFFTVITISIFTRLFLLQNQSLWFDEGWSLTLSDATSLQENFYKIVNREAGDKYQVLYYLLLFYWRSFFGESEFAIRSLSALFGVASVIIMYFTCLSVYGKKHAFWSSLILAVSSFSVFYSQDARPYSLLIFIVSLQIYFFSNSLKDDENNKIISQVFFGIFTAIASFGSVLTLMFTSALYISHAIVYRNFKEWLKWLIPSVIFSSPMIWFYLSSPAASDPTGTAVTRTGLPIILNIMFVVYGILVGTSYGPPLEDLRGDNKINILLNYWPHFLIFFIVITVIFIALGKRLLRHSKRNKYQRADYLFALILITSFSLNLVFALVTKINWLPRHSFYLCVPFFILIPSAFLHNYQAISKVDILSKFAKIATVCLVIMNIYSNFNYYLDPIYGKDDYRSAVQYLVKNRDASARSVLMLGQNRLFKYYGDSSTLYLPPYILEKTNGKNLAEKIKTATNNAKTVFMLINREFYWKFKDTFKGEMSELYNLENEQSWRYIKMYKFVSNK</sequence>
<feature type="transmembrane region" description="Helical" evidence="8">
    <location>
        <begin position="111"/>
        <end position="129"/>
    </location>
</feature>
<protein>
    <submittedName>
        <fullName evidence="10">Glycosyltransferase family 39 protein</fullName>
    </submittedName>
</protein>
<evidence type="ECO:0000259" key="9">
    <source>
        <dbReference type="Pfam" id="PF13231"/>
    </source>
</evidence>
<dbReference type="PANTHER" id="PTHR33908:SF11">
    <property type="entry name" value="MEMBRANE PROTEIN"/>
    <property type="match status" value="1"/>
</dbReference>
<feature type="transmembrane region" description="Helical" evidence="8">
    <location>
        <begin position="135"/>
        <end position="153"/>
    </location>
</feature>
<gene>
    <name evidence="10" type="ORF">H6H03_13630</name>
</gene>
<keyword evidence="4" id="KW-0808">Transferase</keyword>
<accession>A0ABR8K9V9</accession>
<comment type="caution">
    <text evidence="10">The sequence shown here is derived from an EMBL/GenBank/DDBJ whole genome shotgun (WGS) entry which is preliminary data.</text>
</comment>
<dbReference type="InterPro" id="IPR038731">
    <property type="entry name" value="RgtA/B/C-like"/>
</dbReference>
<evidence type="ECO:0000256" key="3">
    <source>
        <dbReference type="ARBA" id="ARBA00022676"/>
    </source>
</evidence>
<evidence type="ECO:0000313" key="11">
    <source>
        <dbReference type="Proteomes" id="UP000637383"/>
    </source>
</evidence>
<keyword evidence="5 8" id="KW-0812">Transmembrane</keyword>
<feature type="transmembrane region" description="Helical" evidence="8">
    <location>
        <begin position="241"/>
        <end position="258"/>
    </location>
</feature>
<dbReference type="InterPro" id="IPR050297">
    <property type="entry name" value="LipidA_mod_glycosyltrf_83"/>
</dbReference>
<name>A0ABR8K9V9_9NOSO</name>
<dbReference type="RefSeq" id="WP_190955598.1">
    <property type="nucleotide sequence ID" value="NZ_JACJTU010000011.1"/>
</dbReference>
<keyword evidence="11" id="KW-1185">Reference proteome</keyword>
<evidence type="ECO:0000256" key="5">
    <source>
        <dbReference type="ARBA" id="ARBA00022692"/>
    </source>
</evidence>
<keyword evidence="3" id="KW-0328">Glycosyltransferase</keyword>
<evidence type="ECO:0000313" key="10">
    <source>
        <dbReference type="EMBL" id="MBD2734917.1"/>
    </source>
</evidence>
<dbReference type="EMBL" id="JACJTU010000011">
    <property type="protein sequence ID" value="MBD2734917.1"/>
    <property type="molecule type" value="Genomic_DNA"/>
</dbReference>
<evidence type="ECO:0000256" key="2">
    <source>
        <dbReference type="ARBA" id="ARBA00022475"/>
    </source>
</evidence>
<reference evidence="10 11" key="1">
    <citation type="journal article" date="2020" name="ISME J.">
        <title>Comparative genomics reveals insights into cyanobacterial evolution and habitat adaptation.</title>
        <authorList>
            <person name="Chen M.Y."/>
            <person name="Teng W.K."/>
            <person name="Zhao L."/>
            <person name="Hu C.X."/>
            <person name="Zhou Y.K."/>
            <person name="Han B.P."/>
            <person name="Song L.R."/>
            <person name="Shu W.S."/>
        </authorList>
    </citation>
    <scope>NUCLEOTIDE SEQUENCE [LARGE SCALE GENOMIC DNA]</scope>
    <source>
        <strain evidence="10 11">FACHB-159</strain>
    </source>
</reference>
<dbReference type="Proteomes" id="UP000637383">
    <property type="component" value="Unassembled WGS sequence"/>
</dbReference>
<dbReference type="PANTHER" id="PTHR33908">
    <property type="entry name" value="MANNOSYLTRANSFERASE YKCB-RELATED"/>
    <property type="match status" value="1"/>
</dbReference>
<feature type="transmembrane region" description="Helical" evidence="8">
    <location>
        <begin position="312"/>
        <end position="335"/>
    </location>
</feature>
<feature type="domain" description="Glycosyltransferase RgtA/B/C/D-like" evidence="9">
    <location>
        <begin position="75"/>
        <end position="218"/>
    </location>
</feature>
<feature type="transmembrane region" description="Helical" evidence="8">
    <location>
        <begin position="82"/>
        <end position="104"/>
    </location>
</feature>
<organism evidence="10 11">
    <name type="scientific">Nostoc paludosum FACHB-159</name>
    <dbReference type="NCBI Taxonomy" id="2692908"/>
    <lineage>
        <taxon>Bacteria</taxon>
        <taxon>Bacillati</taxon>
        <taxon>Cyanobacteriota</taxon>
        <taxon>Cyanophyceae</taxon>
        <taxon>Nostocales</taxon>
        <taxon>Nostocaceae</taxon>
        <taxon>Nostoc</taxon>
    </lineage>
</organism>
<comment type="subcellular location">
    <subcellularLocation>
        <location evidence="1">Cell membrane</location>
        <topology evidence="1">Multi-pass membrane protein</topology>
    </subcellularLocation>
</comment>
<keyword evidence="2" id="KW-1003">Cell membrane</keyword>
<feature type="transmembrane region" description="Helical" evidence="8">
    <location>
        <begin position="278"/>
        <end position="300"/>
    </location>
</feature>
<feature type="transmembrane region" description="Helical" evidence="8">
    <location>
        <begin position="341"/>
        <end position="361"/>
    </location>
</feature>
<evidence type="ECO:0000256" key="7">
    <source>
        <dbReference type="ARBA" id="ARBA00023136"/>
    </source>
</evidence>